<evidence type="ECO:0000256" key="4">
    <source>
        <dbReference type="ARBA" id="ARBA00004496"/>
    </source>
</evidence>
<evidence type="ECO:0000313" key="18">
    <source>
        <dbReference type="EMBL" id="EOA37385.1"/>
    </source>
</evidence>
<evidence type="ECO:0000256" key="11">
    <source>
        <dbReference type="ARBA" id="ARBA00022801"/>
    </source>
</evidence>
<dbReference type="EC" id="3.1.13.4" evidence="7"/>
<keyword evidence="13" id="KW-0694">RNA-binding</keyword>
<evidence type="ECO:0000256" key="7">
    <source>
        <dbReference type="ARBA" id="ARBA00012161"/>
    </source>
</evidence>
<organism evidence="18 19">
    <name type="scientific">Capsella rubella</name>
    <dbReference type="NCBI Taxonomy" id="81985"/>
    <lineage>
        <taxon>Eukaryota</taxon>
        <taxon>Viridiplantae</taxon>
        <taxon>Streptophyta</taxon>
        <taxon>Embryophyta</taxon>
        <taxon>Tracheophyta</taxon>
        <taxon>Spermatophyta</taxon>
        <taxon>Magnoliopsida</taxon>
        <taxon>eudicotyledons</taxon>
        <taxon>Gunneridae</taxon>
        <taxon>Pentapetalae</taxon>
        <taxon>rosids</taxon>
        <taxon>malvids</taxon>
        <taxon>Brassicales</taxon>
        <taxon>Brassicaceae</taxon>
        <taxon>Camelineae</taxon>
        <taxon>Capsella</taxon>
    </lineage>
</organism>
<dbReference type="GO" id="GO:0003723">
    <property type="term" value="F:RNA binding"/>
    <property type="evidence" value="ECO:0007669"/>
    <property type="project" value="UniProtKB-KW"/>
</dbReference>
<dbReference type="AlphaFoldDB" id="R0IGA9"/>
<dbReference type="GO" id="GO:0005737">
    <property type="term" value="C:cytoplasm"/>
    <property type="evidence" value="ECO:0007669"/>
    <property type="project" value="UniProtKB-SubCell"/>
</dbReference>
<evidence type="ECO:0000256" key="16">
    <source>
        <dbReference type="ARBA" id="ARBA00023242"/>
    </source>
</evidence>
<dbReference type="InterPro" id="IPR039637">
    <property type="entry name" value="CNOT7/CNOT8/Pop2"/>
</dbReference>
<evidence type="ECO:0000313" key="19">
    <source>
        <dbReference type="Proteomes" id="UP000029121"/>
    </source>
</evidence>
<evidence type="ECO:0000256" key="14">
    <source>
        <dbReference type="ARBA" id="ARBA00023015"/>
    </source>
</evidence>
<comment type="catalytic activity">
    <reaction evidence="1">
        <text>Exonucleolytic cleavage of poly(A) to 5'-AMP.</text>
        <dbReference type="EC" id="3.1.13.4"/>
    </reaction>
</comment>
<sequence>MKKSSGEVWRWNKEVEMNAISDGLRNCCFIAVDTEFPGCLVETPIEASEESRYTDMIFNVDNTKLIQLGFTMLDGQGRTLGTWEVNFSDFDESKDVKNEKSIAFLRSHGLDLDRIRDEGVGINEFFWEFSNILMDKDKKISWVTFQGLYDEAYLVKGFTGGGPLPESPQGFAEAVETLLGDVFDVKKIARLCSGLSSHYGLQKIADAFQMKRVGKAHHAGSDSELTARVFTKMACGLHDAQKRRQSLFRADQQYQDQLMMTTSYLPQLPPSQIPMNFDAYPPFGGYFGLPAKE</sequence>
<dbReference type="Pfam" id="PF04857">
    <property type="entry name" value="CAF1"/>
    <property type="match status" value="1"/>
</dbReference>
<comment type="subcellular location">
    <subcellularLocation>
        <location evidence="4">Cytoplasm</location>
    </subcellularLocation>
    <subcellularLocation>
        <location evidence="3">Nucleus</location>
    </subcellularLocation>
</comment>
<dbReference type="Gene3D" id="3.30.420.10">
    <property type="entry name" value="Ribonuclease H-like superfamily/Ribonuclease H"/>
    <property type="match status" value="1"/>
</dbReference>
<comment type="cofactor">
    <cofactor evidence="2">
        <name>a divalent metal cation</name>
        <dbReference type="ChEBI" id="CHEBI:60240"/>
    </cofactor>
</comment>
<dbReference type="EMBL" id="KB870805">
    <property type="protein sequence ID" value="EOA37385.1"/>
    <property type="molecule type" value="Genomic_DNA"/>
</dbReference>
<accession>R0IGA9</accession>
<dbReference type="InterPro" id="IPR006941">
    <property type="entry name" value="RNase_CAF1"/>
</dbReference>
<keyword evidence="9" id="KW-0540">Nuclease</keyword>
<reference evidence="19" key="1">
    <citation type="journal article" date="2013" name="Nat. Genet.">
        <title>The Capsella rubella genome and the genomic consequences of rapid mating system evolution.</title>
        <authorList>
            <person name="Slotte T."/>
            <person name="Hazzouri K.M."/>
            <person name="Agren J.A."/>
            <person name="Koenig D."/>
            <person name="Maumus F."/>
            <person name="Guo Y.L."/>
            <person name="Steige K."/>
            <person name="Platts A.E."/>
            <person name="Escobar J.S."/>
            <person name="Newman L.K."/>
            <person name="Wang W."/>
            <person name="Mandakova T."/>
            <person name="Vello E."/>
            <person name="Smith L.M."/>
            <person name="Henz S.R."/>
            <person name="Steffen J."/>
            <person name="Takuno S."/>
            <person name="Brandvain Y."/>
            <person name="Coop G."/>
            <person name="Andolfatto P."/>
            <person name="Hu T.T."/>
            <person name="Blanchette M."/>
            <person name="Clark R.M."/>
            <person name="Quesneville H."/>
            <person name="Nordborg M."/>
            <person name="Gaut B.S."/>
            <person name="Lysak M.A."/>
            <person name="Jenkins J."/>
            <person name="Grimwood J."/>
            <person name="Chapman J."/>
            <person name="Prochnik S."/>
            <person name="Shu S."/>
            <person name="Rokhsar D."/>
            <person name="Schmutz J."/>
            <person name="Weigel D."/>
            <person name="Wright S.I."/>
        </authorList>
    </citation>
    <scope>NUCLEOTIDE SEQUENCE [LARGE SCALE GENOMIC DNA]</scope>
    <source>
        <strain evidence="19">cv. Monte Gargano</strain>
    </source>
</reference>
<evidence type="ECO:0000256" key="10">
    <source>
        <dbReference type="ARBA" id="ARBA00022723"/>
    </source>
</evidence>
<dbReference type="STRING" id="81985.R0IGA9"/>
<protein>
    <recommendedName>
        <fullName evidence="7">poly(A)-specific ribonuclease</fullName>
        <ecNumber evidence="7">3.1.13.4</ecNumber>
    </recommendedName>
</protein>
<dbReference type="SUPFAM" id="SSF53098">
    <property type="entry name" value="Ribonuclease H-like"/>
    <property type="match status" value="1"/>
</dbReference>
<keyword evidence="11" id="KW-0378">Hydrolase</keyword>
<dbReference type="eggNOG" id="KOG0304">
    <property type="taxonomic scope" value="Eukaryota"/>
</dbReference>
<dbReference type="KEGG" id="crb:17900117"/>
<dbReference type="PANTHER" id="PTHR10797">
    <property type="entry name" value="CCR4-NOT TRANSCRIPTION COMPLEX SUBUNIT"/>
    <property type="match status" value="1"/>
</dbReference>
<evidence type="ECO:0000256" key="9">
    <source>
        <dbReference type="ARBA" id="ARBA00022722"/>
    </source>
</evidence>
<comment type="similarity">
    <text evidence="5">Belongs to the CAF1 family.</text>
</comment>
<evidence type="ECO:0000256" key="17">
    <source>
        <dbReference type="ARBA" id="ARBA00025148"/>
    </source>
</evidence>
<dbReference type="InterPro" id="IPR012337">
    <property type="entry name" value="RNaseH-like_sf"/>
</dbReference>
<keyword evidence="8" id="KW-0963">Cytoplasm</keyword>
<keyword evidence="14" id="KW-0805">Transcription regulation</keyword>
<comment type="function">
    <text evidence="17">Ubiquitous transcription factor required for a diverse set of processes. It is a component of the CCR4 complex involved in the control of gene expression.</text>
</comment>
<keyword evidence="19" id="KW-1185">Reference proteome</keyword>
<evidence type="ECO:0000256" key="3">
    <source>
        <dbReference type="ARBA" id="ARBA00004123"/>
    </source>
</evidence>
<evidence type="ECO:0000256" key="12">
    <source>
        <dbReference type="ARBA" id="ARBA00022839"/>
    </source>
</evidence>
<evidence type="ECO:0000256" key="1">
    <source>
        <dbReference type="ARBA" id="ARBA00001663"/>
    </source>
</evidence>
<keyword evidence="15" id="KW-0804">Transcription</keyword>
<dbReference type="OrthoDB" id="696953at2759"/>
<dbReference type="GO" id="GO:0046872">
    <property type="term" value="F:metal ion binding"/>
    <property type="evidence" value="ECO:0007669"/>
    <property type="project" value="UniProtKB-KW"/>
</dbReference>
<evidence type="ECO:0000256" key="6">
    <source>
        <dbReference type="ARBA" id="ARBA00011757"/>
    </source>
</evidence>
<evidence type="ECO:0000256" key="13">
    <source>
        <dbReference type="ARBA" id="ARBA00022884"/>
    </source>
</evidence>
<evidence type="ECO:0000256" key="5">
    <source>
        <dbReference type="ARBA" id="ARBA00008372"/>
    </source>
</evidence>
<gene>
    <name evidence="18" type="ORF">CARUB_v10011225mg</name>
</gene>
<keyword evidence="16" id="KW-0539">Nucleus</keyword>
<comment type="subunit">
    <text evidence="6">Component of the CCR4-NOT complex, at least composed of CRR4 and CAF1 proteins.</text>
</comment>
<name>R0IGA9_9BRAS</name>
<dbReference type="GO" id="GO:0005634">
    <property type="term" value="C:nucleus"/>
    <property type="evidence" value="ECO:0007669"/>
    <property type="project" value="UniProtKB-SubCell"/>
</dbReference>
<dbReference type="Proteomes" id="UP000029121">
    <property type="component" value="Unassembled WGS sequence"/>
</dbReference>
<dbReference type="GO" id="GO:0004535">
    <property type="term" value="F:poly(A)-specific ribonuclease activity"/>
    <property type="evidence" value="ECO:0007669"/>
    <property type="project" value="UniProtKB-EC"/>
</dbReference>
<evidence type="ECO:0000256" key="8">
    <source>
        <dbReference type="ARBA" id="ARBA00022490"/>
    </source>
</evidence>
<evidence type="ECO:0000256" key="15">
    <source>
        <dbReference type="ARBA" id="ARBA00023163"/>
    </source>
</evidence>
<proteinExistence type="inferred from homology"/>
<evidence type="ECO:0000256" key="2">
    <source>
        <dbReference type="ARBA" id="ARBA00001968"/>
    </source>
</evidence>
<dbReference type="GO" id="GO:0030014">
    <property type="term" value="C:CCR4-NOT complex"/>
    <property type="evidence" value="ECO:0007669"/>
    <property type="project" value="InterPro"/>
</dbReference>
<keyword evidence="12" id="KW-0269">Exonuclease</keyword>
<dbReference type="InterPro" id="IPR036397">
    <property type="entry name" value="RNaseH_sf"/>
</dbReference>
<keyword evidence="10" id="KW-0479">Metal-binding</keyword>